<dbReference type="InterPro" id="IPR006321">
    <property type="entry name" value="PilT/PilU"/>
</dbReference>
<reference evidence="3 4" key="1">
    <citation type="submission" date="2020-08" db="EMBL/GenBank/DDBJ databases">
        <authorList>
            <person name="Liu C."/>
            <person name="Sun Q."/>
        </authorList>
    </citation>
    <scope>NUCLEOTIDE SEQUENCE [LARGE SCALE GENOMIC DNA]</scope>
    <source>
        <strain evidence="3 4">NSJ-62</strain>
    </source>
</reference>
<dbReference type="EMBL" id="CP060490">
    <property type="protein sequence ID" value="QNL45241.1"/>
    <property type="molecule type" value="Genomic_DNA"/>
</dbReference>
<keyword evidence="4" id="KW-1185">Reference proteome</keyword>
<dbReference type="InterPro" id="IPR027417">
    <property type="entry name" value="P-loop_NTPase"/>
</dbReference>
<feature type="domain" description="Bacterial type II secretion system protein E" evidence="2">
    <location>
        <begin position="191"/>
        <end position="205"/>
    </location>
</feature>
<name>A0A7G9B6R0_9FIRM</name>
<dbReference type="SUPFAM" id="SSF52540">
    <property type="entry name" value="P-loop containing nucleoside triphosphate hydrolases"/>
    <property type="match status" value="1"/>
</dbReference>
<evidence type="ECO:0000256" key="1">
    <source>
        <dbReference type="ARBA" id="ARBA00006611"/>
    </source>
</evidence>
<accession>A0A7G9B6R0</accession>
<evidence type="ECO:0000259" key="2">
    <source>
        <dbReference type="PROSITE" id="PS00662"/>
    </source>
</evidence>
<protein>
    <submittedName>
        <fullName evidence="3">Type IV pilus twitching motility protein PilT</fullName>
    </submittedName>
</protein>
<evidence type="ECO:0000313" key="3">
    <source>
        <dbReference type="EMBL" id="QNL45241.1"/>
    </source>
</evidence>
<proteinExistence type="inferred from homology"/>
<dbReference type="NCBIfam" id="TIGR01420">
    <property type="entry name" value="pilT_fam"/>
    <property type="match status" value="1"/>
</dbReference>
<dbReference type="InterPro" id="IPR050921">
    <property type="entry name" value="T4SS_GSP_E_ATPase"/>
</dbReference>
<gene>
    <name evidence="3" type="ORF">H8790_04270</name>
</gene>
<dbReference type="SMART" id="SM00382">
    <property type="entry name" value="AAA"/>
    <property type="match status" value="1"/>
</dbReference>
<dbReference type="Pfam" id="PF00437">
    <property type="entry name" value="T2SSE"/>
    <property type="match status" value="1"/>
</dbReference>
<dbReference type="RefSeq" id="WP_187333694.1">
    <property type="nucleotide sequence ID" value="NZ_CP060490.1"/>
</dbReference>
<comment type="similarity">
    <text evidence="1">Belongs to the GSP E family.</text>
</comment>
<dbReference type="PANTHER" id="PTHR30486">
    <property type="entry name" value="TWITCHING MOTILITY PROTEIN PILT"/>
    <property type="match status" value="1"/>
</dbReference>
<sequence>MRAEELIRSASEAGASDVHLICGLAPRFRINGTLCPQGEEPLTAEDCEGLARELAGAQFSDLERTGEWDGAATIASRRVRINLFRQQGRYSGALRLLAEKIPALESLGLPPAVAALTELRRGIVIVTGETGSGKSTTLAAMIDRINHSRCEHVLTLEDPVEYLYTPDRCVFNQREVGPDTRSYAAGLRSALREDPDILLIGEMRDLETIETALTAAETGHLVLTTLHTGSAADAVDRIVDVFPEARQRQIRMQLSMTLQAVLSQQLLPLRGGEGRAAACELMVVNHAIRNLIREGKTPQIASAVATSAAEGGISMDNAVLKLYRERKISAETARQAAHDPDFVRKNL</sequence>
<evidence type="ECO:0000313" key="4">
    <source>
        <dbReference type="Proteomes" id="UP000515960"/>
    </source>
</evidence>
<dbReference type="CDD" id="cd01131">
    <property type="entry name" value="PilT"/>
    <property type="match status" value="1"/>
</dbReference>
<dbReference type="InterPro" id="IPR001482">
    <property type="entry name" value="T2SS/T4SS_dom"/>
</dbReference>
<dbReference type="AlphaFoldDB" id="A0A7G9B6R0"/>
<dbReference type="GO" id="GO:0016887">
    <property type="term" value="F:ATP hydrolysis activity"/>
    <property type="evidence" value="ECO:0007669"/>
    <property type="project" value="InterPro"/>
</dbReference>
<dbReference type="GO" id="GO:0005524">
    <property type="term" value="F:ATP binding"/>
    <property type="evidence" value="ECO:0007669"/>
    <property type="project" value="InterPro"/>
</dbReference>
<dbReference type="KEGG" id="ohi:H8790_04270"/>
<dbReference type="Gene3D" id="3.40.50.300">
    <property type="entry name" value="P-loop containing nucleotide triphosphate hydrolases"/>
    <property type="match status" value="1"/>
</dbReference>
<dbReference type="PANTHER" id="PTHR30486:SF16">
    <property type="entry name" value="TWITCHING MOTILITY PROTEIN PILT"/>
    <property type="match status" value="1"/>
</dbReference>
<dbReference type="Proteomes" id="UP000515960">
    <property type="component" value="Chromosome"/>
</dbReference>
<organism evidence="3 4">
    <name type="scientific">Oscillibacter hominis</name>
    <dbReference type="NCBI Taxonomy" id="2763056"/>
    <lineage>
        <taxon>Bacteria</taxon>
        <taxon>Bacillati</taxon>
        <taxon>Bacillota</taxon>
        <taxon>Clostridia</taxon>
        <taxon>Eubacteriales</taxon>
        <taxon>Oscillospiraceae</taxon>
        <taxon>Oscillibacter</taxon>
    </lineage>
</organism>
<dbReference type="PROSITE" id="PS00662">
    <property type="entry name" value="T2SP_E"/>
    <property type="match status" value="1"/>
</dbReference>
<dbReference type="InterPro" id="IPR003593">
    <property type="entry name" value="AAA+_ATPase"/>
</dbReference>
<dbReference type="Gene3D" id="3.30.450.90">
    <property type="match status" value="1"/>
</dbReference>